<dbReference type="Proteomes" id="UP000242519">
    <property type="component" value="Unassembled WGS sequence"/>
</dbReference>
<gene>
    <name evidence="3" type="ORF">B2J93_6653</name>
</gene>
<dbReference type="InterPro" id="IPR013320">
    <property type="entry name" value="ConA-like_dom_sf"/>
</dbReference>
<feature type="domain" description="GH16" evidence="2">
    <location>
        <begin position="69"/>
        <end position="338"/>
    </location>
</feature>
<reference evidence="3 4" key="1">
    <citation type="submission" date="2017-04" db="EMBL/GenBank/DDBJ databases">
        <title>Draft genome sequence of Marssonina coronaria NL1: causal agent of apple blotch.</title>
        <authorList>
            <person name="Cheng Q."/>
        </authorList>
    </citation>
    <scope>NUCLEOTIDE SEQUENCE [LARGE SCALE GENOMIC DNA]</scope>
    <source>
        <strain evidence="3 4">NL1</strain>
    </source>
</reference>
<dbReference type="PANTHER" id="PTHR38121:SF5">
    <property type="entry name" value="GH16 DOMAIN-CONTAINING PROTEIN"/>
    <property type="match status" value="1"/>
</dbReference>
<keyword evidence="4" id="KW-1185">Reference proteome</keyword>
<dbReference type="InParanoid" id="A0A218ZHR0"/>
<feature type="chain" id="PRO_5012420045" evidence="1">
    <location>
        <begin position="19"/>
        <end position="433"/>
    </location>
</feature>
<evidence type="ECO:0000256" key="1">
    <source>
        <dbReference type="SAM" id="SignalP"/>
    </source>
</evidence>
<dbReference type="AlphaFoldDB" id="A0A218ZHR0"/>
<dbReference type="InterPro" id="IPR000757">
    <property type="entry name" value="Beta-glucanase-like"/>
</dbReference>
<accession>A0A218ZHR0</accession>
<organism evidence="3 4">
    <name type="scientific">Diplocarpon coronariae</name>
    <dbReference type="NCBI Taxonomy" id="2795749"/>
    <lineage>
        <taxon>Eukaryota</taxon>
        <taxon>Fungi</taxon>
        <taxon>Dikarya</taxon>
        <taxon>Ascomycota</taxon>
        <taxon>Pezizomycotina</taxon>
        <taxon>Leotiomycetes</taxon>
        <taxon>Helotiales</taxon>
        <taxon>Drepanopezizaceae</taxon>
        <taxon>Diplocarpon</taxon>
    </lineage>
</organism>
<sequence length="433" mass="47030">MRLPVDLAVLVAVLLALAVDPGSTLCECGYRALIDTATRPLRAIERDVVLDGASTHGLASSVLGRHGLEHVDTNPDPPAGDGARATPFVWTDLLETDFLHLDDISKDTDWSLQNYSVSAHADRGPYGMRFLLEDAGLNRLPDIRNWTGPGENGGDPGLQLSVQAGVTPDGFTSCAQMNSVRDDMLWGSYRALLKLPSVSGTCSAFFWYFNDSQEIDMEILSSQFHKDNNTFLINLVHQSPQSASQGFSVIGKDYQVADLPFDPASGFHEYRIDYLPGQIIFYGDGQVIGSMNSTVSPQPGHLILTHWSNGDQGWSGGPPVEEAVLSVAYVQAFFNSSNPTRQADHARRCPDPTELGSICDIEDYREPANVSNPATNGSWSPAINPGFFFMQPNMTGNQTVYQSSAAGYEREATKQGTARVCLFLVAVLLGTSF</sequence>
<dbReference type="PROSITE" id="PS51762">
    <property type="entry name" value="GH16_2"/>
    <property type="match status" value="1"/>
</dbReference>
<evidence type="ECO:0000259" key="2">
    <source>
        <dbReference type="PROSITE" id="PS51762"/>
    </source>
</evidence>
<dbReference type="GO" id="GO:0005975">
    <property type="term" value="P:carbohydrate metabolic process"/>
    <property type="evidence" value="ECO:0007669"/>
    <property type="project" value="InterPro"/>
</dbReference>
<protein>
    <submittedName>
        <fullName evidence="3">Glycoside hydrolase family 16 protein</fullName>
    </submittedName>
</protein>
<keyword evidence="3" id="KW-0378">Hydrolase</keyword>
<dbReference type="PANTHER" id="PTHR38121">
    <property type="entry name" value="GH16 DOMAIN-CONTAINING PROTEIN"/>
    <property type="match status" value="1"/>
</dbReference>
<name>A0A218ZHR0_9HELO</name>
<dbReference type="Pfam" id="PF00722">
    <property type="entry name" value="Glyco_hydro_16"/>
    <property type="match status" value="1"/>
</dbReference>
<proteinExistence type="predicted"/>
<feature type="signal peptide" evidence="1">
    <location>
        <begin position="1"/>
        <end position="18"/>
    </location>
</feature>
<dbReference type="EMBL" id="MZNU01000020">
    <property type="protein sequence ID" value="OWP07073.1"/>
    <property type="molecule type" value="Genomic_DNA"/>
</dbReference>
<dbReference type="OrthoDB" id="25131at2759"/>
<dbReference type="SUPFAM" id="SSF49899">
    <property type="entry name" value="Concanavalin A-like lectins/glucanases"/>
    <property type="match status" value="1"/>
</dbReference>
<evidence type="ECO:0000313" key="4">
    <source>
        <dbReference type="Proteomes" id="UP000242519"/>
    </source>
</evidence>
<dbReference type="Gene3D" id="2.60.120.200">
    <property type="match status" value="1"/>
</dbReference>
<keyword evidence="1" id="KW-0732">Signal</keyword>
<dbReference type="STRING" id="503106.A0A218ZHR0"/>
<evidence type="ECO:0000313" key="3">
    <source>
        <dbReference type="EMBL" id="OWP07073.1"/>
    </source>
</evidence>
<dbReference type="CDD" id="cd00413">
    <property type="entry name" value="Glyco_hydrolase_16"/>
    <property type="match status" value="1"/>
</dbReference>
<comment type="caution">
    <text evidence="3">The sequence shown here is derived from an EMBL/GenBank/DDBJ whole genome shotgun (WGS) entry which is preliminary data.</text>
</comment>
<dbReference type="GO" id="GO:0004553">
    <property type="term" value="F:hydrolase activity, hydrolyzing O-glycosyl compounds"/>
    <property type="evidence" value="ECO:0007669"/>
    <property type="project" value="InterPro"/>
</dbReference>